<dbReference type="PROSITE" id="PS50931">
    <property type="entry name" value="HTH_LYSR"/>
    <property type="match status" value="1"/>
</dbReference>
<keyword evidence="3" id="KW-0238">DNA-binding</keyword>
<keyword evidence="4" id="KW-0804">Transcription</keyword>
<evidence type="ECO:0000313" key="7">
    <source>
        <dbReference type="Proteomes" id="UP000015531"/>
    </source>
</evidence>
<feature type="domain" description="HTH lysR-type" evidence="5">
    <location>
        <begin position="1"/>
        <end position="63"/>
    </location>
</feature>
<dbReference type="InterPro" id="IPR036388">
    <property type="entry name" value="WH-like_DNA-bd_sf"/>
</dbReference>
<dbReference type="InterPro" id="IPR050389">
    <property type="entry name" value="LysR-type_TF"/>
</dbReference>
<dbReference type="InterPro" id="IPR036390">
    <property type="entry name" value="WH_DNA-bd_sf"/>
</dbReference>
<evidence type="ECO:0000313" key="6">
    <source>
        <dbReference type="EMBL" id="EQB14946.1"/>
    </source>
</evidence>
<dbReference type="CDD" id="cd08459">
    <property type="entry name" value="PBP2_DntR_NahR_LinR_like"/>
    <property type="match status" value="1"/>
</dbReference>
<accession>T0HF22</accession>
<dbReference type="SUPFAM" id="SSF53850">
    <property type="entry name" value="Periplasmic binding protein-like II"/>
    <property type="match status" value="1"/>
</dbReference>
<evidence type="ECO:0000256" key="4">
    <source>
        <dbReference type="ARBA" id="ARBA00023163"/>
    </source>
</evidence>
<name>T0HF22_9SPHN</name>
<dbReference type="Pfam" id="PF03466">
    <property type="entry name" value="LysR_substrate"/>
    <property type="match status" value="1"/>
</dbReference>
<dbReference type="PANTHER" id="PTHR30118:SF15">
    <property type="entry name" value="TRANSCRIPTIONAL REGULATORY PROTEIN"/>
    <property type="match status" value="1"/>
</dbReference>
<dbReference type="PANTHER" id="PTHR30118">
    <property type="entry name" value="HTH-TYPE TRANSCRIPTIONAL REGULATOR LEUO-RELATED"/>
    <property type="match status" value="1"/>
</dbReference>
<dbReference type="AlphaFoldDB" id="T0HF22"/>
<dbReference type="PATRIC" id="fig|1331060.3.peg.2337"/>
<dbReference type="Pfam" id="PF00126">
    <property type="entry name" value="HTH_1"/>
    <property type="match status" value="1"/>
</dbReference>
<evidence type="ECO:0000256" key="2">
    <source>
        <dbReference type="ARBA" id="ARBA00023015"/>
    </source>
</evidence>
<keyword evidence="2" id="KW-0805">Transcription regulation</keyword>
<dbReference type="GO" id="GO:0003700">
    <property type="term" value="F:DNA-binding transcription factor activity"/>
    <property type="evidence" value="ECO:0007669"/>
    <property type="project" value="InterPro"/>
</dbReference>
<dbReference type="InterPro" id="IPR000847">
    <property type="entry name" value="LysR_HTH_N"/>
</dbReference>
<evidence type="ECO:0000256" key="3">
    <source>
        <dbReference type="ARBA" id="ARBA00023125"/>
    </source>
</evidence>
<comment type="caution">
    <text evidence="6">The sequence shown here is derived from an EMBL/GenBank/DDBJ whole genome shotgun (WGS) entry which is preliminary data.</text>
</comment>
<dbReference type="Gene3D" id="3.40.190.10">
    <property type="entry name" value="Periplasmic binding protein-like II"/>
    <property type="match status" value="2"/>
</dbReference>
<proteinExistence type="inferred from homology"/>
<evidence type="ECO:0000256" key="1">
    <source>
        <dbReference type="ARBA" id="ARBA00009437"/>
    </source>
</evidence>
<comment type="similarity">
    <text evidence="1">Belongs to the LysR transcriptional regulatory family.</text>
</comment>
<dbReference type="GO" id="GO:0003677">
    <property type="term" value="F:DNA binding"/>
    <property type="evidence" value="ECO:0007669"/>
    <property type="project" value="UniProtKB-KW"/>
</dbReference>
<dbReference type="eggNOG" id="COG0583">
    <property type="taxonomic scope" value="Bacteria"/>
</dbReference>
<evidence type="ECO:0000259" key="5">
    <source>
        <dbReference type="PROSITE" id="PS50931"/>
    </source>
</evidence>
<sequence length="314" mass="35249">MDIRDLDLDMLVLIDTLHTEGSVSAAAKRMKTSQPNASFMLGKLRELFGDQLFVRTGGAMRPTALGSALKDPVQRVIATIKGEILQLPTFDPLSAERTFTISSSDLGEIVLLPDLLDTLRTEAPRCGISMLSMPFEALKDAMVSGDVDLAAGYFPDFYSHDFFERKLFEHPFVCLASATHPTIQGSITLQQFLDAEHAVVIQEGRTQEIFEKSAAMAGLQRRISLITQHFMSLPALIARTSLITVVPRAVGRWYQDKEDIQLLEPPVPVPLIEIKQFWHRRVQHDPAVAWFRKLMERQFLNRDPTNDPSSTVFL</sequence>
<organism evidence="6 7">
    <name type="scientific">Sphingobium lactosutens DS20</name>
    <dbReference type="NCBI Taxonomy" id="1331060"/>
    <lineage>
        <taxon>Bacteria</taxon>
        <taxon>Pseudomonadati</taxon>
        <taxon>Pseudomonadota</taxon>
        <taxon>Alphaproteobacteria</taxon>
        <taxon>Sphingomonadales</taxon>
        <taxon>Sphingomonadaceae</taxon>
        <taxon>Sphingobium</taxon>
    </lineage>
</organism>
<dbReference type="InterPro" id="IPR005119">
    <property type="entry name" value="LysR_subst-bd"/>
</dbReference>
<gene>
    <name evidence="6" type="ORF">RLDS_12305</name>
</gene>
<dbReference type="OrthoDB" id="8339333at2"/>
<dbReference type="EMBL" id="ATDP01000089">
    <property type="protein sequence ID" value="EQB14946.1"/>
    <property type="molecule type" value="Genomic_DNA"/>
</dbReference>
<protein>
    <recommendedName>
        <fullName evidence="5">HTH lysR-type domain-containing protein</fullName>
    </recommendedName>
</protein>
<dbReference type="Gene3D" id="1.10.10.10">
    <property type="entry name" value="Winged helix-like DNA-binding domain superfamily/Winged helix DNA-binding domain"/>
    <property type="match status" value="1"/>
</dbReference>
<dbReference type="Proteomes" id="UP000015531">
    <property type="component" value="Unassembled WGS sequence"/>
</dbReference>
<keyword evidence="7" id="KW-1185">Reference proteome</keyword>
<reference evidence="6 7" key="1">
    <citation type="journal article" date="2013" name="Genome Announc.">
        <title>Draft Genome Sequence of Sphingobium lactosutens Strain DS20T, Isolated from a Hexachlorocyclohexane Dumpsite.</title>
        <authorList>
            <person name="Kumar R."/>
            <person name="Dwivedi V."/>
            <person name="Negi V."/>
            <person name="Khurana J.P."/>
            <person name="Lal R."/>
        </authorList>
    </citation>
    <scope>NUCLEOTIDE SEQUENCE [LARGE SCALE GENOMIC DNA]</scope>
    <source>
        <strain evidence="6 7">DS20</strain>
    </source>
</reference>
<dbReference type="SUPFAM" id="SSF46785">
    <property type="entry name" value="Winged helix' DNA-binding domain"/>
    <property type="match status" value="1"/>
</dbReference>